<dbReference type="FunFam" id="3.40.50.300:FF:000217">
    <property type="entry name" value="DNA helicase"/>
    <property type="match status" value="1"/>
</dbReference>
<dbReference type="Pfam" id="PF17855">
    <property type="entry name" value="MCM_lid"/>
    <property type="match status" value="1"/>
</dbReference>
<evidence type="ECO:0000256" key="1">
    <source>
        <dbReference type="ARBA" id="ARBA00004123"/>
    </source>
</evidence>
<comment type="subcellular location">
    <subcellularLocation>
        <location evidence="1">Nucleus</location>
    </subcellularLocation>
</comment>
<gene>
    <name evidence="19" type="ORF">EUX98_g2360</name>
</gene>
<dbReference type="SUPFAM" id="SSF53474">
    <property type="entry name" value="alpha/beta-Hydrolases"/>
    <property type="match status" value="1"/>
</dbReference>
<accession>A0A4S4N1Z6</accession>
<dbReference type="InterPro" id="IPR001208">
    <property type="entry name" value="MCM_dom"/>
</dbReference>
<feature type="domain" description="MCM C-terminal AAA(+) ATPase" evidence="18">
    <location>
        <begin position="1115"/>
        <end position="1326"/>
    </location>
</feature>
<comment type="catalytic activity">
    <reaction evidence="13">
        <text>ATP + H2O = ADP + phosphate + H(+)</text>
        <dbReference type="Rhea" id="RHEA:13065"/>
        <dbReference type="ChEBI" id="CHEBI:15377"/>
        <dbReference type="ChEBI" id="CHEBI:15378"/>
        <dbReference type="ChEBI" id="CHEBI:30616"/>
        <dbReference type="ChEBI" id="CHEBI:43474"/>
        <dbReference type="ChEBI" id="CHEBI:456216"/>
        <dbReference type="EC" id="3.6.4.12"/>
    </reaction>
</comment>
<keyword evidence="9" id="KW-0347">Helicase</keyword>
<feature type="compositionally biased region" description="Polar residues" evidence="17">
    <location>
        <begin position="669"/>
        <end position="678"/>
    </location>
</feature>
<dbReference type="InterPro" id="IPR027925">
    <property type="entry name" value="MCM_N"/>
</dbReference>
<dbReference type="Pfam" id="PF00493">
    <property type="entry name" value="MCM"/>
    <property type="match status" value="1"/>
</dbReference>
<dbReference type="Gene3D" id="3.30.1640.10">
    <property type="entry name" value="mini-chromosome maintenance (MCM) complex, chain A, domain 1"/>
    <property type="match status" value="1"/>
</dbReference>
<feature type="region of interest" description="Disordered" evidence="17">
    <location>
        <begin position="533"/>
        <end position="555"/>
    </location>
</feature>
<feature type="compositionally biased region" description="Acidic residues" evidence="17">
    <location>
        <begin position="1078"/>
        <end position="1091"/>
    </location>
</feature>
<reference evidence="19 20" key="1">
    <citation type="submission" date="2019-02" db="EMBL/GenBank/DDBJ databases">
        <title>Genome sequencing of the rare red list fungi Antrodiella citrinella (Flaviporus citrinellus).</title>
        <authorList>
            <person name="Buettner E."/>
            <person name="Kellner H."/>
        </authorList>
    </citation>
    <scope>NUCLEOTIDE SEQUENCE [LARGE SCALE GENOMIC DNA]</scope>
    <source>
        <strain evidence="19 20">DSM 108506</strain>
    </source>
</reference>
<dbReference type="InterPro" id="IPR019826">
    <property type="entry name" value="Carboxylesterase_B_AS"/>
</dbReference>
<feature type="compositionally biased region" description="Polar residues" evidence="17">
    <location>
        <begin position="705"/>
        <end position="729"/>
    </location>
</feature>
<keyword evidence="20" id="KW-1185">Reference proteome</keyword>
<evidence type="ECO:0000256" key="2">
    <source>
        <dbReference type="ARBA" id="ARBA00005964"/>
    </source>
</evidence>
<dbReference type="FunFam" id="2.20.28.10:FF:000003">
    <property type="entry name" value="DNA helicase"/>
    <property type="match status" value="1"/>
</dbReference>
<evidence type="ECO:0000313" key="19">
    <source>
        <dbReference type="EMBL" id="THH31818.1"/>
    </source>
</evidence>
<dbReference type="GO" id="GO:0005524">
    <property type="term" value="F:ATP binding"/>
    <property type="evidence" value="ECO:0007669"/>
    <property type="project" value="UniProtKB-KW"/>
</dbReference>
<sequence>MYTLQELFDMALWMIKTAIYSLLYGGFLTLTSVSSPTTVVDLGYAQYRGNLSLPNTVAFLGLPYAEPPVDDRRFRSPVPLNTARVQEHGTIVDATSYPDFCVQSTTGSGDAGGAGSEDCLKVNVYAPASAQPTDKFPVLVYIHGGGDKRHTLRVIPAHLIDTLIGYTYGNPRNWPFDHWVNQVPEVVIVSVYYRLDSFGFLAHPSFASDSSLGDFNVGFEDQTEALRWIQKNIHSFGGDPSRVTINGESAGGSSVELHLVAPGQDGLFHAAIAQSVYRTPLPTPTQQEPLFNFFAEKVGCRASSVSAQMACLRNASISAIARAQDATFNGSYNSFHPVLDGKTITQLPTVSLEQGEFQRVPLIVGACSNETLSSGPMETSLSRFFPQLTQSDIARYEEQYPLADFSNATQQQQVATGESELICAREIMGGAFEQKTKAFTYRYNQPNPTSGSVAVGHASENWMMFLGTNTGFNGTTTFTPMTPTEIAFAEELIAYWLSFVRSGDPNTYKLERSPTWPAYTAGDQLSRIVLQQGTPDTSGSITELQPQLETESSDIEDAEMQDANAVEQSMLDAPPPQPLFLPGTPSAAGTPARQSDASVVGTPGTFSNVMARRAVGLSTPRRKSTPLFERGSSPSSPLAFPSSSPQKNNATPRGPARFQASDPVGPESSPLTFPSSPALSARNRRGDIHSTLNLTPVRAPRRAARSTQDNNLNSDGTQLDLPPSSTLQLSAPVPEDDHYGGGDEIRAVWGTTVNLNESTKTFKDFLRGFKVKYRVAFDRERNVRTRMLSSPDEGEVILYENLIRRMRQTGETNLNLDMVNLQAYPPSKKLYFQLQKYPQEMVPTMDQALKDVMLELAYEDQQAGVEGMADEQGDEEIGDIMGKPYKIRPFGLQAANLRELNPTDTDKLVCIKGLVIRATPVIPDMKVAFFRCLACNHTMQVEIDRGRIDEPGRCPRDVCASVGTMSLVHNRCEFADRQAIRLQETPDAVPDGQTPHTVSLSVYDELVDVSKPGDRLVVTGIFRSVPVRVNPRQRTLKSLFKTFVDVVHLRIGSDDRLGLDRSTRPAGGDRVPSIGQIGEEEEEPEAEGAEGEEQRVSRAAEMESKLKVLSRRPDIYNLLATSMAPSIWGMDDVKKGILLQLFGGTNKSVARGGGAGGPRYRGDINVLLVGDPGTSKSQILQYVHKIAPRGVYTSGKGSSAVGLTAYVTRDPDSKQLVLESGALVLSDGGVCCIDEFDKMNDSTRSVLHEAMEQQTVSIAKAGIITTLNARTSILAAANPIGSKYDRGLSVTQNIDLPPTLISRFDLLYLVLDDMDEALDRKLAQHLVSLYLEDVPQSGGDNEILPFDQLSAYITFARSRISPIITEEAGDELVKSYVILRKAGDDPRQSEKRITATTRQLESMIRLSEAHARMRFSSFVELEDVREAYRLMREAINTSARDPTTGEIDMGLLDTGIGRAQRKLKADLRKEILNLLDGGDKRGVRWGDALKALDEQSSVRVTSTEFHEVVKEMEQEGLVKTVGDRDRRMIRRVEGA</sequence>
<comment type="similarity">
    <text evidence="2">Belongs to the type-B carboxylesterase/lipase family.</text>
</comment>
<keyword evidence="5" id="KW-0597">Phosphoprotein</keyword>
<dbReference type="GO" id="GO:0003697">
    <property type="term" value="F:single-stranded DNA binding"/>
    <property type="evidence" value="ECO:0007669"/>
    <property type="project" value="TreeGrafter"/>
</dbReference>
<evidence type="ECO:0000256" key="8">
    <source>
        <dbReference type="ARBA" id="ARBA00022801"/>
    </source>
</evidence>
<evidence type="ECO:0000256" key="10">
    <source>
        <dbReference type="ARBA" id="ARBA00022840"/>
    </source>
</evidence>
<dbReference type="GO" id="GO:0043596">
    <property type="term" value="C:nuclear replication fork"/>
    <property type="evidence" value="ECO:0007669"/>
    <property type="project" value="UniProtKB-ARBA"/>
</dbReference>
<feature type="region of interest" description="Disordered" evidence="17">
    <location>
        <begin position="1057"/>
        <end position="1098"/>
    </location>
</feature>
<dbReference type="Pfam" id="PF21128">
    <property type="entry name" value="WHD_MCM4"/>
    <property type="match status" value="1"/>
</dbReference>
<dbReference type="PROSITE" id="PS50051">
    <property type="entry name" value="MCM_2"/>
    <property type="match status" value="1"/>
</dbReference>
<dbReference type="InterPro" id="IPR041562">
    <property type="entry name" value="MCM_lid"/>
</dbReference>
<dbReference type="GO" id="GO:0000727">
    <property type="term" value="P:double-strand break repair via break-induced replication"/>
    <property type="evidence" value="ECO:0007669"/>
    <property type="project" value="TreeGrafter"/>
</dbReference>
<keyword evidence="12" id="KW-0539">Nucleus</keyword>
<feature type="compositionally biased region" description="Low complexity" evidence="17">
    <location>
        <begin position="632"/>
        <end position="645"/>
    </location>
</feature>
<dbReference type="SUPFAM" id="SSF52540">
    <property type="entry name" value="P-loop containing nucleoside triphosphate hydrolases"/>
    <property type="match status" value="1"/>
</dbReference>
<dbReference type="FunFam" id="3.30.1640.10:FF:000011">
    <property type="entry name" value="DNA helicase"/>
    <property type="match status" value="1"/>
</dbReference>
<dbReference type="GO" id="GO:0005656">
    <property type="term" value="C:nuclear pre-replicative complex"/>
    <property type="evidence" value="ECO:0007669"/>
    <property type="project" value="UniProtKB-ARBA"/>
</dbReference>
<organism evidence="19 20">
    <name type="scientific">Antrodiella citrinella</name>
    <dbReference type="NCBI Taxonomy" id="2447956"/>
    <lineage>
        <taxon>Eukaryota</taxon>
        <taxon>Fungi</taxon>
        <taxon>Dikarya</taxon>
        <taxon>Basidiomycota</taxon>
        <taxon>Agaricomycotina</taxon>
        <taxon>Agaricomycetes</taxon>
        <taxon>Polyporales</taxon>
        <taxon>Steccherinaceae</taxon>
        <taxon>Antrodiella</taxon>
    </lineage>
</organism>
<feature type="region of interest" description="Disordered" evidence="17">
    <location>
        <begin position="570"/>
        <end position="731"/>
    </location>
</feature>
<dbReference type="GO" id="GO:1902975">
    <property type="term" value="P:mitotic DNA replication initiation"/>
    <property type="evidence" value="ECO:0007669"/>
    <property type="project" value="TreeGrafter"/>
</dbReference>
<evidence type="ECO:0000313" key="20">
    <source>
        <dbReference type="Proteomes" id="UP000308730"/>
    </source>
</evidence>
<comment type="caution">
    <text evidence="19">The sequence shown here is derived from an EMBL/GenBank/DDBJ whole genome shotgun (WGS) entry which is preliminary data.</text>
</comment>
<dbReference type="Pfam" id="PF17207">
    <property type="entry name" value="MCM_OB"/>
    <property type="match status" value="1"/>
</dbReference>
<feature type="compositionally biased region" description="Polar residues" evidence="17">
    <location>
        <begin position="533"/>
        <end position="550"/>
    </location>
</feature>
<protein>
    <recommendedName>
        <fullName evidence="14">DNA replication licensing factor MCM4</fullName>
        <ecNumber evidence="4">3.6.4.12</ecNumber>
    </recommendedName>
    <alternativeName>
        <fullName evidence="15">DNA replication licensing factor mcm4</fullName>
    </alternativeName>
</protein>
<dbReference type="PROSITE" id="PS00847">
    <property type="entry name" value="MCM_1"/>
    <property type="match status" value="1"/>
</dbReference>
<evidence type="ECO:0000256" key="13">
    <source>
        <dbReference type="ARBA" id="ARBA00047995"/>
    </source>
</evidence>
<evidence type="ECO:0000256" key="15">
    <source>
        <dbReference type="ARBA" id="ARBA00074938"/>
    </source>
</evidence>
<dbReference type="Gene3D" id="3.40.50.300">
    <property type="entry name" value="P-loop containing nucleotide triphosphate hydrolases"/>
    <property type="match status" value="1"/>
</dbReference>
<evidence type="ECO:0000256" key="9">
    <source>
        <dbReference type="ARBA" id="ARBA00022806"/>
    </source>
</evidence>
<name>A0A4S4N1Z6_9APHY</name>
<evidence type="ECO:0000256" key="3">
    <source>
        <dbReference type="ARBA" id="ARBA00008010"/>
    </source>
</evidence>
<keyword evidence="8" id="KW-0378">Hydrolase</keyword>
<dbReference type="InterPro" id="IPR002018">
    <property type="entry name" value="CarbesteraseB"/>
</dbReference>
<evidence type="ECO:0000256" key="11">
    <source>
        <dbReference type="ARBA" id="ARBA00023125"/>
    </source>
</evidence>
<dbReference type="InterPro" id="IPR008047">
    <property type="entry name" value="MCM_4"/>
</dbReference>
<dbReference type="InterPro" id="IPR018525">
    <property type="entry name" value="MCM_CS"/>
</dbReference>
<dbReference type="Gene3D" id="2.20.28.10">
    <property type="match status" value="1"/>
</dbReference>
<dbReference type="InterPro" id="IPR027417">
    <property type="entry name" value="P-loop_NTPase"/>
</dbReference>
<evidence type="ECO:0000259" key="18">
    <source>
        <dbReference type="PROSITE" id="PS50051"/>
    </source>
</evidence>
<dbReference type="InterPro" id="IPR029058">
    <property type="entry name" value="AB_hydrolase_fold"/>
</dbReference>
<dbReference type="InterPro" id="IPR031327">
    <property type="entry name" value="MCM"/>
</dbReference>
<dbReference type="GO" id="GO:0042555">
    <property type="term" value="C:MCM complex"/>
    <property type="evidence" value="ECO:0007669"/>
    <property type="project" value="InterPro"/>
</dbReference>
<dbReference type="Pfam" id="PF00135">
    <property type="entry name" value="COesterase"/>
    <property type="match status" value="1"/>
</dbReference>
<evidence type="ECO:0000256" key="7">
    <source>
        <dbReference type="ARBA" id="ARBA00022741"/>
    </source>
</evidence>
<dbReference type="GO" id="GO:0016887">
    <property type="term" value="F:ATP hydrolysis activity"/>
    <property type="evidence" value="ECO:0007669"/>
    <property type="project" value="RHEA"/>
</dbReference>
<evidence type="ECO:0000256" key="12">
    <source>
        <dbReference type="ARBA" id="ARBA00023242"/>
    </source>
</evidence>
<dbReference type="CDD" id="cd17755">
    <property type="entry name" value="MCM4"/>
    <property type="match status" value="1"/>
</dbReference>
<dbReference type="PRINTS" id="PR01657">
    <property type="entry name" value="MCMFAMILY"/>
</dbReference>
<dbReference type="Pfam" id="PF14551">
    <property type="entry name" value="MCM_N"/>
    <property type="match status" value="1"/>
</dbReference>
<dbReference type="GO" id="GO:0097373">
    <property type="term" value="C:MCM core complex"/>
    <property type="evidence" value="ECO:0007669"/>
    <property type="project" value="UniProtKB-ARBA"/>
</dbReference>
<dbReference type="Gene3D" id="2.40.50.140">
    <property type="entry name" value="Nucleic acid-binding proteins"/>
    <property type="match status" value="1"/>
</dbReference>
<proteinExistence type="inferred from homology"/>
<dbReference type="PANTHER" id="PTHR11630">
    <property type="entry name" value="DNA REPLICATION LICENSING FACTOR MCM FAMILY MEMBER"/>
    <property type="match status" value="1"/>
</dbReference>
<keyword evidence="6" id="KW-0235">DNA replication</keyword>
<dbReference type="SUPFAM" id="SSF50249">
    <property type="entry name" value="Nucleic acid-binding proteins"/>
    <property type="match status" value="1"/>
</dbReference>
<dbReference type="SMART" id="SM00350">
    <property type="entry name" value="MCM"/>
    <property type="match status" value="1"/>
</dbReference>
<dbReference type="GO" id="GO:0031261">
    <property type="term" value="C:DNA replication preinitiation complex"/>
    <property type="evidence" value="ECO:0007669"/>
    <property type="project" value="UniProtKB-ARBA"/>
</dbReference>
<evidence type="ECO:0000256" key="14">
    <source>
        <dbReference type="ARBA" id="ARBA00073498"/>
    </source>
</evidence>
<evidence type="ECO:0000256" key="17">
    <source>
        <dbReference type="SAM" id="MobiDB-lite"/>
    </source>
</evidence>
<dbReference type="InterPro" id="IPR033762">
    <property type="entry name" value="MCM_OB"/>
</dbReference>
<dbReference type="OrthoDB" id="10251574at2759"/>
<dbReference type="EMBL" id="SGPM01000036">
    <property type="protein sequence ID" value="THH31818.1"/>
    <property type="molecule type" value="Genomic_DNA"/>
</dbReference>
<dbReference type="InterPro" id="IPR012340">
    <property type="entry name" value="NA-bd_OB-fold"/>
</dbReference>
<keyword evidence="11 16" id="KW-0238">DNA-binding</keyword>
<evidence type="ECO:0000256" key="16">
    <source>
        <dbReference type="RuleBase" id="RU004070"/>
    </source>
</evidence>
<keyword evidence="10 16" id="KW-0067">ATP-binding</keyword>
<comment type="similarity">
    <text evidence="3 16">Belongs to the MCM family.</text>
</comment>
<dbReference type="GO" id="GO:0017116">
    <property type="term" value="F:single-stranded DNA helicase activity"/>
    <property type="evidence" value="ECO:0007669"/>
    <property type="project" value="TreeGrafter"/>
</dbReference>
<dbReference type="PANTHER" id="PTHR11630:SF66">
    <property type="entry name" value="DNA REPLICATION LICENSING FACTOR MCM4"/>
    <property type="match status" value="1"/>
</dbReference>
<evidence type="ECO:0000256" key="5">
    <source>
        <dbReference type="ARBA" id="ARBA00022553"/>
    </source>
</evidence>
<dbReference type="EC" id="3.6.4.12" evidence="4"/>
<dbReference type="PROSITE" id="PS00122">
    <property type="entry name" value="CARBOXYLESTERASE_B_1"/>
    <property type="match status" value="1"/>
</dbReference>
<dbReference type="Proteomes" id="UP000308730">
    <property type="component" value="Unassembled WGS sequence"/>
</dbReference>
<evidence type="ECO:0000256" key="4">
    <source>
        <dbReference type="ARBA" id="ARBA00012551"/>
    </source>
</evidence>
<evidence type="ECO:0000256" key="6">
    <source>
        <dbReference type="ARBA" id="ARBA00022705"/>
    </source>
</evidence>
<dbReference type="GO" id="GO:0006271">
    <property type="term" value="P:DNA strand elongation involved in DNA replication"/>
    <property type="evidence" value="ECO:0007669"/>
    <property type="project" value="TreeGrafter"/>
</dbReference>
<dbReference type="PRINTS" id="PR01660">
    <property type="entry name" value="MCMPROTEIN4"/>
</dbReference>
<keyword evidence="7 16" id="KW-0547">Nucleotide-binding</keyword>
<dbReference type="Gene3D" id="3.40.50.1820">
    <property type="entry name" value="alpha/beta hydrolase"/>
    <property type="match status" value="1"/>
</dbReference>
<dbReference type="GO" id="GO:0006279">
    <property type="term" value="P:premeiotic DNA replication"/>
    <property type="evidence" value="ECO:0007669"/>
    <property type="project" value="UniProtKB-ARBA"/>
</dbReference>